<dbReference type="InterPro" id="IPR004626">
    <property type="entry name" value="RarD"/>
</dbReference>
<feature type="transmembrane region" description="Helical" evidence="8">
    <location>
        <begin position="231"/>
        <end position="256"/>
    </location>
</feature>
<comment type="similarity">
    <text evidence="2">Belongs to the EamA transporter family.</text>
</comment>
<dbReference type="NCBIfam" id="TIGR00688">
    <property type="entry name" value="rarD"/>
    <property type="match status" value="1"/>
</dbReference>
<evidence type="ECO:0000256" key="3">
    <source>
        <dbReference type="ARBA" id="ARBA00022448"/>
    </source>
</evidence>
<accession>A0A6M1PSE0</accession>
<evidence type="ECO:0000256" key="6">
    <source>
        <dbReference type="ARBA" id="ARBA00022989"/>
    </source>
</evidence>
<gene>
    <name evidence="10" type="primary">rarD</name>
    <name evidence="10" type="ORF">G5B47_21295</name>
</gene>
<dbReference type="RefSeq" id="WP_165102524.1">
    <property type="nucleotide sequence ID" value="NZ_JAAKGU010000012.1"/>
</dbReference>
<dbReference type="InterPro" id="IPR037185">
    <property type="entry name" value="EmrE-like"/>
</dbReference>
<feature type="transmembrane region" description="Helical" evidence="8">
    <location>
        <begin position="99"/>
        <end position="116"/>
    </location>
</feature>
<evidence type="ECO:0000256" key="8">
    <source>
        <dbReference type="SAM" id="Phobius"/>
    </source>
</evidence>
<feature type="transmembrane region" description="Helical" evidence="8">
    <location>
        <begin position="169"/>
        <end position="191"/>
    </location>
</feature>
<comment type="subcellular location">
    <subcellularLocation>
        <location evidence="1">Cell membrane</location>
        <topology evidence="1">Multi-pass membrane protein</topology>
    </subcellularLocation>
</comment>
<sequence length="307" mass="33797">MNKGILYAVLSYLAWGFLPLYWRLFTAIPAWEILAHRIAWSFVFVAVLVTASKQWQRLKSVGSSRRGLIAVVLCSILISSNWFLFIWAVNNNHVIETSLGYYMNPLISVLFAVVFLKERLSPGQWLSIVLAGVGVLIMALQYGQIPWVAISLAVTFSLYGLAKKIANLDVLLGLTGETIIALPAAVAYLIYVQSHGAGIFASLAPFSAVLLLLAGVATATPLFLFAKAMQLLPYSLVGFIQYIAPTTSLLLAIFLFNEPFSQIELVSFSFIWLALIIYSFVTFRKSKAGVIPVRQVDVQKNAIAGNK</sequence>
<feature type="transmembrane region" description="Helical" evidence="8">
    <location>
        <begin position="67"/>
        <end position="87"/>
    </location>
</feature>
<keyword evidence="6 8" id="KW-1133">Transmembrane helix</keyword>
<dbReference type="EMBL" id="JAAKGU010000012">
    <property type="protein sequence ID" value="NGM84942.1"/>
    <property type="molecule type" value="Genomic_DNA"/>
</dbReference>
<evidence type="ECO:0000256" key="1">
    <source>
        <dbReference type="ARBA" id="ARBA00004651"/>
    </source>
</evidence>
<feature type="domain" description="EamA" evidence="9">
    <location>
        <begin position="3"/>
        <end position="139"/>
    </location>
</feature>
<evidence type="ECO:0000256" key="5">
    <source>
        <dbReference type="ARBA" id="ARBA00022692"/>
    </source>
</evidence>
<name>A0A6M1PSE0_9BACL</name>
<dbReference type="GO" id="GO:0005886">
    <property type="term" value="C:plasma membrane"/>
    <property type="evidence" value="ECO:0007669"/>
    <property type="project" value="UniProtKB-SubCell"/>
</dbReference>
<feature type="transmembrane region" description="Helical" evidence="8">
    <location>
        <begin position="262"/>
        <end position="281"/>
    </location>
</feature>
<dbReference type="AlphaFoldDB" id="A0A6M1PSE0"/>
<evidence type="ECO:0000256" key="2">
    <source>
        <dbReference type="ARBA" id="ARBA00007362"/>
    </source>
</evidence>
<comment type="caution">
    <text evidence="10">The sequence shown here is derived from an EMBL/GenBank/DDBJ whole genome shotgun (WGS) entry which is preliminary data.</text>
</comment>
<feature type="transmembrane region" description="Helical" evidence="8">
    <location>
        <begin position="34"/>
        <end position="55"/>
    </location>
</feature>
<evidence type="ECO:0000259" key="9">
    <source>
        <dbReference type="Pfam" id="PF00892"/>
    </source>
</evidence>
<feature type="transmembrane region" description="Helical" evidence="8">
    <location>
        <begin position="5"/>
        <end position="22"/>
    </location>
</feature>
<feature type="transmembrane region" description="Helical" evidence="8">
    <location>
        <begin position="123"/>
        <end position="139"/>
    </location>
</feature>
<keyword evidence="4" id="KW-1003">Cell membrane</keyword>
<dbReference type="InterPro" id="IPR000620">
    <property type="entry name" value="EamA_dom"/>
</dbReference>
<keyword evidence="3" id="KW-0813">Transport</keyword>
<organism evidence="10 11">
    <name type="scientific">Paenibacillus apii</name>
    <dbReference type="NCBI Taxonomy" id="1850370"/>
    <lineage>
        <taxon>Bacteria</taxon>
        <taxon>Bacillati</taxon>
        <taxon>Bacillota</taxon>
        <taxon>Bacilli</taxon>
        <taxon>Bacillales</taxon>
        <taxon>Paenibacillaceae</taxon>
        <taxon>Paenibacillus</taxon>
    </lineage>
</organism>
<evidence type="ECO:0000313" key="11">
    <source>
        <dbReference type="Proteomes" id="UP000480151"/>
    </source>
</evidence>
<dbReference type="Pfam" id="PF00892">
    <property type="entry name" value="EamA"/>
    <property type="match status" value="1"/>
</dbReference>
<keyword evidence="7 8" id="KW-0472">Membrane</keyword>
<keyword evidence="11" id="KW-1185">Reference proteome</keyword>
<dbReference type="PANTHER" id="PTHR22911:SF137">
    <property type="entry name" value="SOLUTE CARRIER FAMILY 35 MEMBER G2-RELATED"/>
    <property type="match status" value="1"/>
</dbReference>
<evidence type="ECO:0000313" key="10">
    <source>
        <dbReference type="EMBL" id="NGM84942.1"/>
    </source>
</evidence>
<feature type="transmembrane region" description="Helical" evidence="8">
    <location>
        <begin position="197"/>
        <end position="224"/>
    </location>
</feature>
<reference evidence="10 11" key="1">
    <citation type="submission" date="2020-02" db="EMBL/GenBank/DDBJ databases">
        <authorList>
            <person name="Gao J."/>
            <person name="Sun J."/>
        </authorList>
    </citation>
    <scope>NUCLEOTIDE SEQUENCE [LARGE SCALE GENOMIC DNA]</scope>
    <source>
        <strain evidence="10 11">7124</strain>
    </source>
</reference>
<evidence type="ECO:0000256" key="4">
    <source>
        <dbReference type="ARBA" id="ARBA00022475"/>
    </source>
</evidence>
<proteinExistence type="inferred from homology"/>
<dbReference type="PANTHER" id="PTHR22911">
    <property type="entry name" value="ACYL-MALONYL CONDENSING ENZYME-RELATED"/>
    <property type="match status" value="1"/>
</dbReference>
<dbReference type="Gene3D" id="1.10.3730.20">
    <property type="match status" value="1"/>
</dbReference>
<dbReference type="SUPFAM" id="SSF103481">
    <property type="entry name" value="Multidrug resistance efflux transporter EmrE"/>
    <property type="match status" value="2"/>
</dbReference>
<dbReference type="Proteomes" id="UP000480151">
    <property type="component" value="Unassembled WGS sequence"/>
</dbReference>
<keyword evidence="5 8" id="KW-0812">Transmembrane</keyword>
<protein>
    <submittedName>
        <fullName evidence="10">EamA family transporter RarD</fullName>
    </submittedName>
</protein>
<evidence type="ECO:0000256" key="7">
    <source>
        <dbReference type="ARBA" id="ARBA00023136"/>
    </source>
</evidence>